<protein>
    <submittedName>
        <fullName evidence="2">DUF547 domain-containing protein</fullName>
    </submittedName>
</protein>
<reference evidence="3" key="1">
    <citation type="submission" date="2018-11" db="EMBL/GenBank/DDBJ databases">
        <title>Chitinophaga lutea sp.nov., isolate from arsenic contaminated soil.</title>
        <authorList>
            <person name="Zong Y."/>
        </authorList>
    </citation>
    <scope>NUCLEOTIDE SEQUENCE [LARGE SCALE GENOMIC DNA]</scope>
    <source>
        <strain evidence="3">YLT18</strain>
    </source>
</reference>
<name>A0A3N4MU29_9BACT</name>
<feature type="domain" description="DUF547" evidence="1">
    <location>
        <begin position="67"/>
        <end position="191"/>
    </location>
</feature>
<accession>A0A3N4MU29</accession>
<sequence>MKTRLLFIKLLLFSTLTHPVFQRSPDDTGLLPLSQQLLYNARTGGPVDSIITELAKIEPALLAAQLKTDAQKKAFWLNIYNAYTQVILTENTGAYKNRRAFFGKKQIRIAGMEFSLDDIEHGILRRSKIKWSLGYLNKTFPSGIEKKLRVEELDYRIHFALNCGAKSCPPIAFYDAARLDQQLEIATKVYLSGESTYNEKENRVYVPAIMGWFRGDFGGKKGILSILRELHIIPPGKSPFLEFKKYDWNLFLRNYKNEQDG</sequence>
<organism evidence="2 3">
    <name type="scientific">Chitinophaga barathri</name>
    <dbReference type="NCBI Taxonomy" id="1647451"/>
    <lineage>
        <taxon>Bacteria</taxon>
        <taxon>Pseudomonadati</taxon>
        <taxon>Bacteroidota</taxon>
        <taxon>Chitinophagia</taxon>
        <taxon>Chitinophagales</taxon>
        <taxon>Chitinophagaceae</taxon>
        <taxon>Chitinophaga</taxon>
    </lineage>
</organism>
<dbReference type="PANTHER" id="PTHR46361">
    <property type="entry name" value="ELECTRON CARRIER/ PROTEIN DISULFIDE OXIDOREDUCTASE"/>
    <property type="match status" value="1"/>
</dbReference>
<dbReference type="PANTHER" id="PTHR46361:SF3">
    <property type="entry name" value="ELECTRON CARRIER_ PROTEIN DISULFIDE OXIDOREDUCTASE"/>
    <property type="match status" value="1"/>
</dbReference>
<evidence type="ECO:0000313" key="3">
    <source>
        <dbReference type="Proteomes" id="UP000279089"/>
    </source>
</evidence>
<dbReference type="Pfam" id="PF04784">
    <property type="entry name" value="DUF547"/>
    <property type="match status" value="1"/>
</dbReference>
<evidence type="ECO:0000259" key="1">
    <source>
        <dbReference type="Pfam" id="PF04784"/>
    </source>
</evidence>
<dbReference type="EMBL" id="RMBX01000001">
    <property type="protein sequence ID" value="RPD43059.1"/>
    <property type="molecule type" value="Genomic_DNA"/>
</dbReference>
<gene>
    <name evidence="2" type="ORF">EG028_01850</name>
</gene>
<proteinExistence type="predicted"/>
<dbReference type="InterPro" id="IPR006869">
    <property type="entry name" value="DUF547"/>
</dbReference>
<keyword evidence="3" id="KW-1185">Reference proteome</keyword>
<comment type="caution">
    <text evidence="2">The sequence shown here is derived from an EMBL/GenBank/DDBJ whole genome shotgun (WGS) entry which is preliminary data.</text>
</comment>
<evidence type="ECO:0000313" key="2">
    <source>
        <dbReference type="EMBL" id="RPD43059.1"/>
    </source>
</evidence>
<dbReference type="OrthoDB" id="526867at2"/>
<dbReference type="Proteomes" id="UP000279089">
    <property type="component" value="Unassembled WGS sequence"/>
</dbReference>
<dbReference type="AlphaFoldDB" id="A0A3N4MU29"/>